<dbReference type="AlphaFoldDB" id="A0AAG5D0P1"/>
<keyword evidence="3" id="KW-1185">Reference proteome</keyword>
<name>A0AAG5D0P1_ANOAO</name>
<keyword evidence="1" id="KW-0732">Signal</keyword>
<feature type="chain" id="PRO_5042552397" description="Receptor ligand binding region domain-containing protein" evidence="1">
    <location>
        <begin position="28"/>
        <end position="83"/>
    </location>
</feature>
<organism evidence="2 3">
    <name type="scientific">Anopheles atroparvus</name>
    <name type="common">European mosquito</name>
    <dbReference type="NCBI Taxonomy" id="41427"/>
    <lineage>
        <taxon>Eukaryota</taxon>
        <taxon>Metazoa</taxon>
        <taxon>Ecdysozoa</taxon>
        <taxon>Arthropoda</taxon>
        <taxon>Hexapoda</taxon>
        <taxon>Insecta</taxon>
        <taxon>Pterygota</taxon>
        <taxon>Neoptera</taxon>
        <taxon>Endopterygota</taxon>
        <taxon>Diptera</taxon>
        <taxon>Nematocera</taxon>
        <taxon>Culicoidea</taxon>
        <taxon>Culicidae</taxon>
        <taxon>Anophelinae</taxon>
        <taxon>Anopheles</taxon>
    </lineage>
</organism>
<dbReference type="EnsemblMetazoa" id="ENSAATROPT004409">
    <property type="protein sequence ID" value="ENSAATROPP004228"/>
    <property type="gene ID" value="ENSAATROPG003492"/>
</dbReference>
<evidence type="ECO:0000313" key="2">
    <source>
        <dbReference type="EnsemblMetazoa" id="ENSAATROPP004228"/>
    </source>
</evidence>
<proteinExistence type="predicted"/>
<evidence type="ECO:0000256" key="1">
    <source>
        <dbReference type="SAM" id="SignalP"/>
    </source>
</evidence>
<sequence length="83" mass="9088">MAVGLSGKQVLFILSQLLPIVIVSVRGQTTQNINILFVNEVDNNLANVAVEVALNYVKKNPQLGLSVDMMYVEGNRTDSKDLL</sequence>
<reference evidence="2" key="1">
    <citation type="submission" date="2024-04" db="UniProtKB">
        <authorList>
            <consortium name="EnsemblMetazoa"/>
        </authorList>
    </citation>
    <scope>IDENTIFICATION</scope>
    <source>
        <strain evidence="2">EBRO</strain>
    </source>
</reference>
<evidence type="ECO:0000313" key="3">
    <source>
        <dbReference type="Proteomes" id="UP000075880"/>
    </source>
</evidence>
<accession>A0AAG5D0P1</accession>
<evidence type="ECO:0008006" key="4">
    <source>
        <dbReference type="Google" id="ProtNLM"/>
    </source>
</evidence>
<dbReference type="Proteomes" id="UP000075880">
    <property type="component" value="Unassembled WGS sequence"/>
</dbReference>
<protein>
    <recommendedName>
        <fullName evidence="4">Receptor ligand binding region domain-containing protein</fullName>
    </recommendedName>
</protein>
<feature type="signal peptide" evidence="1">
    <location>
        <begin position="1"/>
        <end position="27"/>
    </location>
</feature>